<feature type="non-terminal residue" evidence="3">
    <location>
        <position position="1"/>
    </location>
</feature>
<evidence type="ECO:0000256" key="1">
    <source>
        <dbReference type="ARBA" id="ARBA00022737"/>
    </source>
</evidence>
<keyword evidence="1" id="KW-0677">Repeat</keyword>
<evidence type="ECO:0000313" key="3">
    <source>
        <dbReference type="EMBL" id="KIO25890.1"/>
    </source>
</evidence>
<keyword evidence="4" id="KW-1185">Reference proteome</keyword>
<sequence>EIDGWVREPSASKRALWIRGMAGRGKSTIAATVAHTWRFRASCAIFHFRRGQDVRNTRLVCALARQLGSSLVPEVRNAVLETVRENEDIGNQRLNEQFKTLLVASLGKLDQHPYPILIIVDALDECHNS</sequence>
<dbReference type="SUPFAM" id="SSF52540">
    <property type="entry name" value="P-loop containing nucleoside triphosphate hydrolases"/>
    <property type="match status" value="1"/>
</dbReference>
<accession>A0A0C3Q828</accession>
<dbReference type="AlphaFoldDB" id="A0A0C3Q828"/>
<dbReference type="InterPro" id="IPR027417">
    <property type="entry name" value="P-loop_NTPase"/>
</dbReference>
<reference evidence="3 4" key="1">
    <citation type="submission" date="2014-04" db="EMBL/GenBank/DDBJ databases">
        <authorList>
            <consortium name="DOE Joint Genome Institute"/>
            <person name="Kuo A."/>
            <person name="Girlanda M."/>
            <person name="Perotto S."/>
            <person name="Kohler A."/>
            <person name="Nagy L.G."/>
            <person name="Floudas D."/>
            <person name="Copeland A."/>
            <person name="Barry K.W."/>
            <person name="Cichocki N."/>
            <person name="Veneault-Fourrey C."/>
            <person name="LaButti K."/>
            <person name="Lindquist E.A."/>
            <person name="Lipzen A."/>
            <person name="Lundell T."/>
            <person name="Morin E."/>
            <person name="Murat C."/>
            <person name="Sun H."/>
            <person name="Tunlid A."/>
            <person name="Henrissat B."/>
            <person name="Grigoriev I.V."/>
            <person name="Hibbett D.S."/>
            <person name="Martin F."/>
            <person name="Nordberg H.P."/>
            <person name="Cantor M.N."/>
            <person name="Hua S.X."/>
        </authorList>
    </citation>
    <scope>NUCLEOTIDE SEQUENCE [LARGE SCALE GENOMIC DNA]</scope>
    <source>
        <strain evidence="3 4">MUT 4182</strain>
    </source>
</reference>
<name>A0A0C3Q828_9AGAM</name>
<feature type="domain" description="Nephrocystin 3-like N-terminal" evidence="2">
    <location>
        <begin position="4"/>
        <end position="128"/>
    </location>
</feature>
<reference evidence="4" key="2">
    <citation type="submission" date="2015-01" db="EMBL/GenBank/DDBJ databases">
        <title>Evolutionary Origins and Diversification of the Mycorrhizal Mutualists.</title>
        <authorList>
            <consortium name="DOE Joint Genome Institute"/>
            <consortium name="Mycorrhizal Genomics Consortium"/>
            <person name="Kohler A."/>
            <person name="Kuo A."/>
            <person name="Nagy L.G."/>
            <person name="Floudas D."/>
            <person name="Copeland A."/>
            <person name="Barry K.W."/>
            <person name="Cichocki N."/>
            <person name="Veneault-Fourrey C."/>
            <person name="LaButti K."/>
            <person name="Lindquist E.A."/>
            <person name="Lipzen A."/>
            <person name="Lundell T."/>
            <person name="Morin E."/>
            <person name="Murat C."/>
            <person name="Riley R."/>
            <person name="Ohm R."/>
            <person name="Sun H."/>
            <person name="Tunlid A."/>
            <person name="Henrissat B."/>
            <person name="Grigoriev I.V."/>
            <person name="Hibbett D.S."/>
            <person name="Martin F."/>
        </authorList>
    </citation>
    <scope>NUCLEOTIDE SEQUENCE [LARGE SCALE GENOMIC DNA]</scope>
    <source>
        <strain evidence="4">MUT 4182</strain>
    </source>
</reference>
<evidence type="ECO:0000259" key="2">
    <source>
        <dbReference type="Pfam" id="PF24883"/>
    </source>
</evidence>
<dbReference type="OrthoDB" id="163438at2759"/>
<dbReference type="HOGENOM" id="CLU_000288_6_8_1"/>
<organism evidence="3 4">
    <name type="scientific">Tulasnella calospora MUT 4182</name>
    <dbReference type="NCBI Taxonomy" id="1051891"/>
    <lineage>
        <taxon>Eukaryota</taxon>
        <taxon>Fungi</taxon>
        <taxon>Dikarya</taxon>
        <taxon>Basidiomycota</taxon>
        <taxon>Agaricomycotina</taxon>
        <taxon>Agaricomycetes</taxon>
        <taxon>Cantharellales</taxon>
        <taxon>Tulasnellaceae</taxon>
        <taxon>Tulasnella</taxon>
    </lineage>
</organism>
<evidence type="ECO:0000313" key="4">
    <source>
        <dbReference type="Proteomes" id="UP000054248"/>
    </source>
</evidence>
<dbReference type="EMBL" id="KN823033">
    <property type="protein sequence ID" value="KIO25890.1"/>
    <property type="molecule type" value="Genomic_DNA"/>
</dbReference>
<protein>
    <recommendedName>
        <fullName evidence="2">Nephrocystin 3-like N-terminal domain-containing protein</fullName>
    </recommendedName>
</protein>
<dbReference type="PANTHER" id="PTHR10039">
    <property type="entry name" value="AMELOGENIN"/>
    <property type="match status" value="1"/>
</dbReference>
<dbReference type="PANTHER" id="PTHR10039:SF14">
    <property type="entry name" value="NACHT DOMAIN-CONTAINING PROTEIN"/>
    <property type="match status" value="1"/>
</dbReference>
<dbReference type="Proteomes" id="UP000054248">
    <property type="component" value="Unassembled WGS sequence"/>
</dbReference>
<proteinExistence type="predicted"/>
<dbReference type="InterPro" id="IPR056884">
    <property type="entry name" value="NPHP3-like_N"/>
</dbReference>
<dbReference type="Gene3D" id="3.40.50.300">
    <property type="entry name" value="P-loop containing nucleotide triphosphate hydrolases"/>
    <property type="match status" value="1"/>
</dbReference>
<dbReference type="Pfam" id="PF24883">
    <property type="entry name" value="NPHP3_N"/>
    <property type="match status" value="1"/>
</dbReference>
<gene>
    <name evidence="3" type="ORF">M407DRAFT_55294</name>
</gene>
<feature type="non-terminal residue" evidence="3">
    <location>
        <position position="129"/>
    </location>
</feature>
<dbReference type="STRING" id="1051891.A0A0C3Q828"/>